<gene>
    <name evidence="6" type="ORF">J2S10_002470</name>
</gene>
<dbReference type="EMBL" id="JAUSTW010000003">
    <property type="protein sequence ID" value="MDQ0199312.1"/>
    <property type="molecule type" value="Genomic_DNA"/>
</dbReference>
<dbReference type="PANTHER" id="PTHR43586">
    <property type="entry name" value="CYSTEINE DESULFURASE"/>
    <property type="match status" value="1"/>
</dbReference>
<evidence type="ECO:0000256" key="4">
    <source>
        <dbReference type="RuleBase" id="RU004504"/>
    </source>
</evidence>
<dbReference type="RefSeq" id="WP_307408068.1">
    <property type="nucleotide sequence ID" value="NZ_JAUSTW010000003.1"/>
</dbReference>
<feature type="domain" description="Aminotransferase class V" evidence="5">
    <location>
        <begin position="29"/>
        <end position="348"/>
    </location>
</feature>
<reference evidence="6 7" key="1">
    <citation type="submission" date="2023-07" db="EMBL/GenBank/DDBJ databases">
        <title>Genomic Encyclopedia of Type Strains, Phase IV (KMG-IV): sequencing the most valuable type-strain genomes for metagenomic binning, comparative biology and taxonomic classification.</title>
        <authorList>
            <person name="Goeker M."/>
        </authorList>
    </citation>
    <scope>NUCLEOTIDE SEQUENCE [LARGE SCALE GENOMIC DNA]</scope>
    <source>
        <strain evidence="6 7">DSM 27594</strain>
    </source>
</reference>
<dbReference type="InterPro" id="IPR015421">
    <property type="entry name" value="PyrdxlP-dep_Trfase_major"/>
</dbReference>
<evidence type="ECO:0000259" key="5">
    <source>
        <dbReference type="Pfam" id="PF00266"/>
    </source>
</evidence>
<comment type="cofactor">
    <cofactor evidence="1 4">
        <name>pyridoxal 5'-phosphate</name>
        <dbReference type="ChEBI" id="CHEBI:597326"/>
    </cofactor>
</comment>
<dbReference type="InterPro" id="IPR015422">
    <property type="entry name" value="PyrdxlP-dep_Trfase_small"/>
</dbReference>
<keyword evidence="6" id="KW-0456">Lyase</keyword>
<comment type="caution">
    <text evidence="6">The sequence shown here is derived from an EMBL/GenBank/DDBJ whole genome shotgun (WGS) entry which is preliminary data.</text>
</comment>
<dbReference type="InterPro" id="IPR015424">
    <property type="entry name" value="PyrdxlP-dep_Trfase"/>
</dbReference>
<evidence type="ECO:0000313" key="7">
    <source>
        <dbReference type="Proteomes" id="UP001224122"/>
    </source>
</evidence>
<comment type="similarity">
    <text evidence="3">Belongs to the class-V pyridoxal-phosphate-dependent aminotransferase family.</text>
</comment>
<organism evidence="6 7">
    <name type="scientific">Neobacillus ginsengisoli</name>
    <dbReference type="NCBI Taxonomy" id="904295"/>
    <lineage>
        <taxon>Bacteria</taxon>
        <taxon>Bacillati</taxon>
        <taxon>Bacillota</taxon>
        <taxon>Bacilli</taxon>
        <taxon>Bacillales</taxon>
        <taxon>Bacillaceae</taxon>
        <taxon>Neobacillus</taxon>
    </lineage>
</organism>
<protein>
    <submittedName>
        <fullName evidence="6">Selenocysteine lyase/cysteine desulfurase</fullName>
    </submittedName>
</protein>
<keyword evidence="2" id="KW-0663">Pyridoxal phosphate</keyword>
<dbReference type="InterPro" id="IPR000192">
    <property type="entry name" value="Aminotrans_V_dom"/>
</dbReference>
<keyword evidence="7" id="KW-1185">Reference proteome</keyword>
<dbReference type="Gene3D" id="3.90.1150.10">
    <property type="entry name" value="Aspartate Aminotransferase, domain 1"/>
    <property type="match status" value="1"/>
</dbReference>
<dbReference type="InterPro" id="IPR020578">
    <property type="entry name" value="Aminotrans_V_PyrdxlP_BS"/>
</dbReference>
<dbReference type="PANTHER" id="PTHR43586:SF15">
    <property type="entry name" value="BLR3095 PROTEIN"/>
    <property type="match status" value="1"/>
</dbReference>
<dbReference type="PROSITE" id="PS00595">
    <property type="entry name" value="AA_TRANSFER_CLASS_5"/>
    <property type="match status" value="1"/>
</dbReference>
<evidence type="ECO:0000256" key="3">
    <source>
        <dbReference type="RuleBase" id="RU004075"/>
    </source>
</evidence>
<evidence type="ECO:0000313" key="6">
    <source>
        <dbReference type="EMBL" id="MDQ0199312.1"/>
    </source>
</evidence>
<dbReference type="Gene3D" id="3.40.640.10">
    <property type="entry name" value="Type I PLP-dependent aspartate aminotransferase-like (Major domain)"/>
    <property type="match status" value="1"/>
</dbReference>
<dbReference type="Proteomes" id="UP001224122">
    <property type="component" value="Unassembled WGS sequence"/>
</dbReference>
<evidence type="ECO:0000256" key="2">
    <source>
        <dbReference type="ARBA" id="ARBA00022898"/>
    </source>
</evidence>
<sequence length="380" mass="42236">MVTPFKKQRELFPTLSNTIHLSSCSQSAISLPVKDAISSYLQSWTENGMDWNGWMDEVQHAKNEFARLINAAPEEIAVLSSVSDAASAFAGALSFSTERNKVVTTDIDFPCVGHVWLSHKRRNAQVNFIPPEEDHSISFQAYEQAIDSKTLVTSIPHVSYYNGYKQDLKLLSQLAHSHGSYLFVDAYQSAGSVSIDVKDSDVDVLVAGAQKFLLGVPGIAFMYVKKELANQLEPLTTGWFGRQNPFAFTNQILDYADVTRRFDTGTPPMINAYAARAGISLLNQIGIKPIEEYLNHLSGVCIETAQKHQLEIASPLDIERKGSNTAIRVKHASYLEQHLKSQRIIVAARNDVLRIAPHFYNTEDEIVKTVEAIAHALITK</sequence>
<accession>A0ABT9XUQ9</accession>
<proteinExistence type="inferred from homology"/>
<dbReference type="GO" id="GO:0016829">
    <property type="term" value="F:lyase activity"/>
    <property type="evidence" value="ECO:0007669"/>
    <property type="project" value="UniProtKB-KW"/>
</dbReference>
<name>A0ABT9XUQ9_9BACI</name>
<evidence type="ECO:0000256" key="1">
    <source>
        <dbReference type="ARBA" id="ARBA00001933"/>
    </source>
</evidence>
<dbReference type="SUPFAM" id="SSF53383">
    <property type="entry name" value="PLP-dependent transferases"/>
    <property type="match status" value="1"/>
</dbReference>
<dbReference type="Pfam" id="PF00266">
    <property type="entry name" value="Aminotran_5"/>
    <property type="match status" value="1"/>
</dbReference>